<dbReference type="InterPro" id="IPR010824">
    <property type="entry name" value="DUF1425"/>
</dbReference>
<protein>
    <submittedName>
        <fullName evidence="1">DUF1425 domain-containing protein</fullName>
    </submittedName>
</protein>
<gene>
    <name evidence="1" type="ORF">DW355_04590</name>
</gene>
<dbReference type="InterPro" id="IPR038483">
    <property type="entry name" value="YcfL-like_sf"/>
</dbReference>
<dbReference type="Gene3D" id="2.60.40.3230">
    <property type="match status" value="1"/>
</dbReference>
<dbReference type="CDD" id="cd09030">
    <property type="entry name" value="DUF1425"/>
    <property type="match status" value="1"/>
</dbReference>
<sequence length="139" mass="15629">MEFVMKQVLSYLTPTGAVRLAMPMLLSLVLAACSSSSLIDYRGGAFEDDIEVDKTSLSLVEGGLPQARAVLKNDTSKELKFEYKFVWLDTEGVPLDETDRPWRSAKLAGKDRMTVTGTAPFDRARRFQIQIREPQEIKK</sequence>
<dbReference type="Pfam" id="PF07233">
    <property type="entry name" value="DUF1425"/>
    <property type="match status" value="1"/>
</dbReference>
<dbReference type="OrthoDB" id="9131561at2"/>
<dbReference type="EMBL" id="CP031395">
    <property type="protein sequence ID" value="QBK04151.1"/>
    <property type="molecule type" value="Genomic_DNA"/>
</dbReference>
<name>A0A4P6UL52_9BURK</name>
<evidence type="ECO:0000313" key="2">
    <source>
        <dbReference type="Proteomes" id="UP000292939"/>
    </source>
</evidence>
<dbReference type="KEGG" id="hgr:DW355_04590"/>
<proteinExistence type="predicted"/>
<dbReference type="PROSITE" id="PS51257">
    <property type="entry name" value="PROKAR_LIPOPROTEIN"/>
    <property type="match status" value="1"/>
</dbReference>
<dbReference type="Proteomes" id="UP000292939">
    <property type="component" value="Chromosome"/>
</dbReference>
<organism evidence="1 2">
    <name type="scientific">Hylemonella gracilis</name>
    <dbReference type="NCBI Taxonomy" id="80880"/>
    <lineage>
        <taxon>Bacteria</taxon>
        <taxon>Pseudomonadati</taxon>
        <taxon>Pseudomonadota</taxon>
        <taxon>Betaproteobacteria</taxon>
        <taxon>Burkholderiales</taxon>
        <taxon>Comamonadaceae</taxon>
        <taxon>Hylemonella</taxon>
    </lineage>
</organism>
<dbReference type="AlphaFoldDB" id="A0A4P6UL52"/>
<evidence type="ECO:0000313" key="1">
    <source>
        <dbReference type="EMBL" id="QBK04151.1"/>
    </source>
</evidence>
<accession>A0A4P6UL52</accession>
<reference evidence="1 2" key="1">
    <citation type="submission" date="2018-07" db="EMBL/GenBank/DDBJ databases">
        <title>Exploring interactions and the metabolic potential of the ultra-small soil bacteria Hylemonella gracilis.</title>
        <authorList>
            <person name="Tyc O."/>
            <person name="Kulkarni P."/>
            <person name="Gawehns F."/>
            <person name="Hundscheid M."/>
            <person name="Zweers H."/>
            <person name="Garbeva P."/>
        </authorList>
    </citation>
    <scope>NUCLEOTIDE SEQUENCE [LARGE SCALE GENOMIC DNA]</scope>
    <source>
        <strain evidence="1 2">NS1</strain>
    </source>
</reference>